<evidence type="ECO:0000313" key="11">
    <source>
        <dbReference type="EMBL" id="HJC07070.1"/>
    </source>
</evidence>
<comment type="caution">
    <text evidence="11">The sequence shown here is derived from an EMBL/GenBank/DDBJ whole genome shotgun (WGS) entry which is preliminary data.</text>
</comment>
<dbReference type="AlphaFoldDB" id="A0A9D2SI55"/>
<dbReference type="SUPFAM" id="SSF51445">
    <property type="entry name" value="(Trans)glycosidases"/>
    <property type="match status" value="1"/>
</dbReference>
<dbReference type="PANTHER" id="PTHR32438:SF5">
    <property type="entry name" value="4-ALPHA-GLUCANOTRANSFERASE DPE1, CHLOROPLASTIC_AMYLOPLASTIC"/>
    <property type="match status" value="1"/>
</dbReference>
<comment type="catalytic activity">
    <reaction evidence="1 10">
        <text>Transfers a segment of a (1-&gt;4)-alpha-D-glucan to a new position in an acceptor, which may be glucose or a (1-&gt;4)-alpha-D-glucan.</text>
        <dbReference type="EC" id="2.4.1.25"/>
    </reaction>
</comment>
<organism evidence="11 12">
    <name type="scientific">Candidatus Enterocloster excrementipullorum</name>
    <dbReference type="NCBI Taxonomy" id="2838559"/>
    <lineage>
        <taxon>Bacteria</taxon>
        <taxon>Bacillati</taxon>
        <taxon>Bacillota</taxon>
        <taxon>Clostridia</taxon>
        <taxon>Lachnospirales</taxon>
        <taxon>Lachnospiraceae</taxon>
        <taxon>Enterocloster</taxon>
    </lineage>
</organism>
<dbReference type="Proteomes" id="UP000823910">
    <property type="component" value="Unassembled WGS sequence"/>
</dbReference>
<name>A0A9D2SI55_9FIRM</name>
<evidence type="ECO:0000256" key="1">
    <source>
        <dbReference type="ARBA" id="ARBA00000439"/>
    </source>
</evidence>
<evidence type="ECO:0000256" key="2">
    <source>
        <dbReference type="ARBA" id="ARBA00005684"/>
    </source>
</evidence>
<evidence type="ECO:0000313" key="12">
    <source>
        <dbReference type="Proteomes" id="UP000823910"/>
    </source>
</evidence>
<dbReference type="PANTHER" id="PTHR32438">
    <property type="entry name" value="4-ALPHA-GLUCANOTRANSFERASE DPE1, CHLOROPLASTIC/AMYLOPLASTIC"/>
    <property type="match status" value="1"/>
</dbReference>
<dbReference type="EMBL" id="DWWT01000070">
    <property type="protein sequence ID" value="HJC07070.1"/>
    <property type="molecule type" value="Genomic_DNA"/>
</dbReference>
<protein>
    <recommendedName>
        <fullName evidence="4 10">4-alpha-glucanotransferase</fullName>
        <ecNumber evidence="3 10">2.4.1.25</ecNumber>
    </recommendedName>
    <alternativeName>
        <fullName evidence="8 10">Amylomaltase</fullName>
    </alternativeName>
    <alternativeName>
        <fullName evidence="9 10">Disproportionating enzyme</fullName>
    </alternativeName>
</protein>
<dbReference type="GO" id="GO:0005975">
    <property type="term" value="P:carbohydrate metabolic process"/>
    <property type="evidence" value="ECO:0007669"/>
    <property type="project" value="InterPro"/>
</dbReference>
<proteinExistence type="inferred from homology"/>
<evidence type="ECO:0000256" key="5">
    <source>
        <dbReference type="ARBA" id="ARBA00022676"/>
    </source>
</evidence>
<keyword evidence="5 10" id="KW-0328">Glycosyltransferase</keyword>
<reference evidence="11" key="2">
    <citation type="submission" date="2021-04" db="EMBL/GenBank/DDBJ databases">
        <authorList>
            <person name="Gilroy R."/>
        </authorList>
    </citation>
    <scope>NUCLEOTIDE SEQUENCE</scope>
    <source>
        <strain evidence="11">CHK180-15479</strain>
    </source>
</reference>
<keyword evidence="6 10" id="KW-0808">Transferase</keyword>
<reference evidence="11" key="1">
    <citation type="journal article" date="2021" name="PeerJ">
        <title>Extensive microbial diversity within the chicken gut microbiome revealed by metagenomics and culture.</title>
        <authorList>
            <person name="Gilroy R."/>
            <person name="Ravi A."/>
            <person name="Getino M."/>
            <person name="Pursley I."/>
            <person name="Horton D.L."/>
            <person name="Alikhan N.F."/>
            <person name="Baker D."/>
            <person name="Gharbi K."/>
            <person name="Hall N."/>
            <person name="Watson M."/>
            <person name="Adriaenssens E.M."/>
            <person name="Foster-Nyarko E."/>
            <person name="Jarju S."/>
            <person name="Secka A."/>
            <person name="Antonio M."/>
            <person name="Oren A."/>
            <person name="Chaudhuri R.R."/>
            <person name="La Ragione R."/>
            <person name="Hildebrand F."/>
            <person name="Pallen M.J."/>
        </authorList>
    </citation>
    <scope>NUCLEOTIDE SEQUENCE</scope>
    <source>
        <strain evidence="11">CHK180-15479</strain>
    </source>
</reference>
<gene>
    <name evidence="11" type="primary">malQ</name>
    <name evidence="11" type="ORF">H9704_13175</name>
</gene>
<dbReference type="NCBIfam" id="TIGR00217">
    <property type="entry name" value="malQ"/>
    <property type="match status" value="1"/>
</dbReference>
<sequence length="507" mass="59251">MNRGAGILLSITSLPSKYGIGCFSKSAYDFVDWLKAAGQTCWQILPLGPTSYGDSPYQSFSTYAGNPYFIDLEALIEEGVLTREECEKADMGEEEGTIDYKKMYEGRYPLLRKAYERSNISQNPDYIRFMEENGWWLSDYALFMAVKGRFDGAPWTEWAQDIRLRWGYAMDYYRRELYFDIEFQQYLQFTFYKQWQALKDYANRQGVRIIGDIPIYVAMDSADAWAHPELFQLDQDNVPLAVAGCPPDGFSAVGQLWGNPLYRWDYHRQTGYDWWMKRLAHCFSLYDVVRIDHFRGFDEYYSIPYGAKSAIGGHWEKGPGMDLFRRMREVLGEKEVIAEDLGYVTDSVRQLVRDTGFPGMKVLEFAFDSRDSGCANDYLPHNYTENCVAYTGTHDNETIRGWFESIREDERRLARAYICDKYTPRQYLHTSFISLIMASRANLCVIPIQDYMGYDNTCRMNKPSTVGINWKWRLKSGELTEDLQKEIRAITRRYGRLGWQWDERLDG</sequence>
<evidence type="ECO:0000256" key="4">
    <source>
        <dbReference type="ARBA" id="ARBA00020295"/>
    </source>
</evidence>
<comment type="similarity">
    <text evidence="2 10">Belongs to the disproportionating enzyme family.</text>
</comment>
<dbReference type="EC" id="2.4.1.25" evidence="3 10"/>
<dbReference type="GO" id="GO:0004134">
    <property type="term" value="F:4-alpha-glucanotransferase activity"/>
    <property type="evidence" value="ECO:0007669"/>
    <property type="project" value="UniProtKB-EC"/>
</dbReference>
<evidence type="ECO:0000256" key="7">
    <source>
        <dbReference type="ARBA" id="ARBA00023277"/>
    </source>
</evidence>
<dbReference type="InterPro" id="IPR017853">
    <property type="entry name" value="GH"/>
</dbReference>
<evidence type="ECO:0000256" key="10">
    <source>
        <dbReference type="RuleBase" id="RU361207"/>
    </source>
</evidence>
<accession>A0A9D2SI55</accession>
<dbReference type="InterPro" id="IPR003385">
    <property type="entry name" value="Glyco_hydro_77"/>
</dbReference>
<evidence type="ECO:0000256" key="8">
    <source>
        <dbReference type="ARBA" id="ARBA00031423"/>
    </source>
</evidence>
<keyword evidence="7 10" id="KW-0119">Carbohydrate metabolism</keyword>
<evidence type="ECO:0000256" key="3">
    <source>
        <dbReference type="ARBA" id="ARBA00012560"/>
    </source>
</evidence>
<dbReference type="Gene3D" id="3.20.20.80">
    <property type="entry name" value="Glycosidases"/>
    <property type="match status" value="1"/>
</dbReference>
<dbReference type="Pfam" id="PF02446">
    <property type="entry name" value="Glyco_hydro_77"/>
    <property type="match status" value="1"/>
</dbReference>
<evidence type="ECO:0000256" key="9">
    <source>
        <dbReference type="ARBA" id="ARBA00031501"/>
    </source>
</evidence>
<dbReference type="NCBIfam" id="NF011080">
    <property type="entry name" value="PRK14508.1-3"/>
    <property type="match status" value="1"/>
</dbReference>
<evidence type="ECO:0000256" key="6">
    <source>
        <dbReference type="ARBA" id="ARBA00022679"/>
    </source>
</evidence>